<dbReference type="STRING" id="331679.IV81_GL000469"/>
<dbReference type="Gene3D" id="3.40.50.2000">
    <property type="entry name" value="Glycogen Phosphorylase B"/>
    <property type="match status" value="3"/>
</dbReference>
<gene>
    <name evidence="4" type="ORF">IV81_GL000469</name>
</gene>
<keyword evidence="5" id="KW-1185">Reference proteome</keyword>
<comment type="caution">
    <text evidence="4">The sequence shown here is derived from an EMBL/GenBank/DDBJ whole genome shotgun (WGS) entry which is preliminary data.</text>
</comment>
<accession>A0A0R2L3P9</accession>
<dbReference type="SUPFAM" id="SSF53756">
    <property type="entry name" value="UDP-Glycosyltransferase/glycogen phosphorylase"/>
    <property type="match status" value="1"/>
</dbReference>
<evidence type="ECO:0000256" key="1">
    <source>
        <dbReference type="ARBA" id="ARBA00022676"/>
    </source>
</evidence>
<dbReference type="PANTHER" id="PTHR12526:SF629">
    <property type="entry name" value="TEICHURONIC ACID BIOSYNTHESIS GLYCOSYLTRANSFERASE TUAH-RELATED"/>
    <property type="match status" value="1"/>
</dbReference>
<dbReference type="EMBL" id="JQBX01000014">
    <property type="protein sequence ID" value="KRN93469.1"/>
    <property type="molecule type" value="Genomic_DNA"/>
</dbReference>
<protein>
    <submittedName>
        <fullName evidence="4">Glycosyltransferase</fullName>
    </submittedName>
</protein>
<evidence type="ECO:0000256" key="2">
    <source>
        <dbReference type="ARBA" id="ARBA00022679"/>
    </source>
</evidence>
<keyword evidence="1" id="KW-0328">Glycosyltransferase</keyword>
<sequence>MKYFVSRSIYTFNSGTEHSQANRTIMFNEHNDAARYITRDYNRLWVRDAERVNLSSNEVLNMYDYFQGTTEVAVTQNPIRAFSQIAFNEYQLVDHGPNYSTIDHAGRQLARINILPGTVGLVGDVEYYDRFDTLTSRDNFDWRGFKSSVDYFHPNGALGSRRFLNQDGDVVLENIYMNIDGQLQPTMWKLINYQGRDYRFDTEDQLFLFFLNEVMKTTQDNVIVSDHRDTDYVVADVQNVQSKWVAFHGLHADNHGMPFAAFTVALETRANDFDGIIVPTTKQKDAILRDFNQLNVKVGSDIAISEKHLAEEEVWLRDRIEGRIIFSGRLEADKRPMEALQAFLKVAKLVPKATFEFRGYTNDQQLLNDMKQVVNQNNMQERVIFGEYLTDSEMEEFYNKAQVIVNTSVGEAQGMHLIEAMGHGIPVVAYDTNYAINGLVENDVNGYVVTNGDQDQMAHRLQQILDNNVLWSKLSKAAYQKAREFSSEQIYKQWRNIFQN</sequence>
<dbReference type="AlphaFoldDB" id="A0A0R2L3P9"/>
<evidence type="ECO:0000313" key="5">
    <source>
        <dbReference type="Proteomes" id="UP000051859"/>
    </source>
</evidence>
<feature type="domain" description="Glycosyl transferase family 1" evidence="3">
    <location>
        <begin position="323"/>
        <end position="480"/>
    </location>
</feature>
<dbReference type="GO" id="GO:0016757">
    <property type="term" value="F:glycosyltransferase activity"/>
    <property type="evidence" value="ECO:0007669"/>
    <property type="project" value="UniProtKB-KW"/>
</dbReference>
<dbReference type="RefSeq" id="WP_057803610.1">
    <property type="nucleotide sequence ID" value="NZ_JQBX01000014.1"/>
</dbReference>
<organism evidence="4 5">
    <name type="scientific">Pediococcus stilesii</name>
    <dbReference type="NCBI Taxonomy" id="331679"/>
    <lineage>
        <taxon>Bacteria</taxon>
        <taxon>Bacillati</taxon>
        <taxon>Bacillota</taxon>
        <taxon>Bacilli</taxon>
        <taxon>Lactobacillales</taxon>
        <taxon>Lactobacillaceae</taxon>
        <taxon>Pediococcus</taxon>
    </lineage>
</organism>
<evidence type="ECO:0000313" key="4">
    <source>
        <dbReference type="EMBL" id="KRN93469.1"/>
    </source>
</evidence>
<dbReference type="Proteomes" id="UP000051859">
    <property type="component" value="Unassembled WGS sequence"/>
</dbReference>
<dbReference type="InterPro" id="IPR001296">
    <property type="entry name" value="Glyco_trans_1"/>
</dbReference>
<dbReference type="PATRIC" id="fig|331679.3.peg.475"/>
<keyword evidence="2 4" id="KW-0808">Transferase</keyword>
<dbReference type="PANTHER" id="PTHR12526">
    <property type="entry name" value="GLYCOSYLTRANSFERASE"/>
    <property type="match status" value="1"/>
</dbReference>
<proteinExistence type="predicted"/>
<evidence type="ECO:0000259" key="3">
    <source>
        <dbReference type="Pfam" id="PF00534"/>
    </source>
</evidence>
<dbReference type="Pfam" id="PF00534">
    <property type="entry name" value="Glycos_transf_1"/>
    <property type="match status" value="1"/>
</dbReference>
<reference evidence="4 5" key="1">
    <citation type="journal article" date="2015" name="Genome Announc.">
        <title>Expanding the biotechnology potential of lactobacilli through comparative genomics of 213 strains and associated genera.</title>
        <authorList>
            <person name="Sun Z."/>
            <person name="Harris H.M."/>
            <person name="McCann A."/>
            <person name="Guo C."/>
            <person name="Argimon S."/>
            <person name="Zhang W."/>
            <person name="Yang X."/>
            <person name="Jeffery I.B."/>
            <person name="Cooney J.C."/>
            <person name="Kagawa T.F."/>
            <person name="Liu W."/>
            <person name="Song Y."/>
            <person name="Salvetti E."/>
            <person name="Wrobel A."/>
            <person name="Rasinkangas P."/>
            <person name="Parkhill J."/>
            <person name="Rea M.C."/>
            <person name="O'Sullivan O."/>
            <person name="Ritari J."/>
            <person name="Douillard F.P."/>
            <person name="Paul Ross R."/>
            <person name="Yang R."/>
            <person name="Briner A.E."/>
            <person name="Felis G.E."/>
            <person name="de Vos W.M."/>
            <person name="Barrangou R."/>
            <person name="Klaenhammer T.R."/>
            <person name="Caufield P.W."/>
            <person name="Cui Y."/>
            <person name="Zhang H."/>
            <person name="O'Toole P.W."/>
        </authorList>
    </citation>
    <scope>NUCLEOTIDE SEQUENCE [LARGE SCALE GENOMIC DNA]</scope>
    <source>
        <strain evidence="4 5">DSM 18001</strain>
    </source>
</reference>
<name>A0A0R2L3P9_9LACO</name>